<name>A0A554LIM0_9BACT</name>
<accession>A0A554LIM0</accession>
<dbReference type="Proteomes" id="UP000315689">
    <property type="component" value="Unassembled WGS sequence"/>
</dbReference>
<proteinExistence type="predicted"/>
<dbReference type="EMBL" id="VMGK01000016">
    <property type="protein sequence ID" value="TSC92687.1"/>
    <property type="molecule type" value="Genomic_DNA"/>
</dbReference>
<gene>
    <name evidence="1" type="ORF">CEN89_524</name>
</gene>
<protein>
    <submittedName>
        <fullName evidence="1">Uncharacterized protein</fullName>
    </submittedName>
</protein>
<evidence type="ECO:0000313" key="2">
    <source>
        <dbReference type="Proteomes" id="UP000315689"/>
    </source>
</evidence>
<evidence type="ECO:0000313" key="1">
    <source>
        <dbReference type="EMBL" id="TSC92687.1"/>
    </source>
</evidence>
<comment type="caution">
    <text evidence="1">The sequence shown here is derived from an EMBL/GenBank/DDBJ whole genome shotgun (WGS) entry which is preliminary data.</text>
</comment>
<sequence length="130" mass="14593">MKWTLIIVGGLVALGAILMIIRGEEDTWIKDSRSVWVKHGNPSKTPSQVIEQQELIQKVLNLYQKAKEQGTDFTNGPCLGTIDSDWVADIAHSPRQDGDDLPENQCPDFREGKANHFIELDPKGEIIKVR</sequence>
<reference evidence="1 2" key="1">
    <citation type="submission" date="2017-07" db="EMBL/GenBank/DDBJ databases">
        <title>Mechanisms for carbon and nitrogen cycling indicate functional differentiation within the Candidate Phyla Radiation.</title>
        <authorList>
            <person name="Danczak R.E."/>
            <person name="Johnston M.D."/>
            <person name="Kenah C."/>
            <person name="Slattery M."/>
            <person name="Wrighton K.C."/>
            <person name="Wilkins M.J."/>
        </authorList>
    </citation>
    <scope>NUCLEOTIDE SEQUENCE [LARGE SCALE GENOMIC DNA]</scope>
    <source>
        <strain evidence="1">Licking1014_7</strain>
    </source>
</reference>
<dbReference type="AlphaFoldDB" id="A0A554LIM0"/>
<organism evidence="1 2">
    <name type="scientific">Candidatus Berkelbacteria bacterium Licking1014_7</name>
    <dbReference type="NCBI Taxonomy" id="2017147"/>
    <lineage>
        <taxon>Bacteria</taxon>
        <taxon>Candidatus Berkelbacteria</taxon>
    </lineage>
</organism>